<accession>A0A9P6PMD9</accession>
<keyword evidence="2" id="KW-1185">Reference proteome</keyword>
<reference evidence="1" key="1">
    <citation type="journal article" date="2020" name="Fungal Divers.">
        <title>Resolving the Mortierellaceae phylogeny through synthesis of multi-gene phylogenetics and phylogenomics.</title>
        <authorList>
            <person name="Vandepol N."/>
            <person name="Liber J."/>
            <person name="Desiro A."/>
            <person name="Na H."/>
            <person name="Kennedy M."/>
            <person name="Barry K."/>
            <person name="Grigoriev I.V."/>
            <person name="Miller A.N."/>
            <person name="O'Donnell K."/>
            <person name="Stajich J.E."/>
            <person name="Bonito G."/>
        </authorList>
    </citation>
    <scope>NUCLEOTIDE SEQUENCE</scope>
    <source>
        <strain evidence="1">KOD948</strain>
    </source>
</reference>
<evidence type="ECO:0000313" key="2">
    <source>
        <dbReference type="Proteomes" id="UP000726737"/>
    </source>
</evidence>
<organism evidence="1 2">
    <name type="scientific">Mortierella polycephala</name>
    <dbReference type="NCBI Taxonomy" id="41804"/>
    <lineage>
        <taxon>Eukaryota</taxon>
        <taxon>Fungi</taxon>
        <taxon>Fungi incertae sedis</taxon>
        <taxon>Mucoromycota</taxon>
        <taxon>Mortierellomycotina</taxon>
        <taxon>Mortierellomycetes</taxon>
        <taxon>Mortierellales</taxon>
        <taxon>Mortierellaceae</taxon>
        <taxon>Mortierella</taxon>
    </lineage>
</organism>
<comment type="caution">
    <text evidence="1">The sequence shown here is derived from an EMBL/GenBank/DDBJ whole genome shotgun (WGS) entry which is preliminary data.</text>
</comment>
<protein>
    <submittedName>
        <fullName evidence="1">Uncharacterized protein</fullName>
    </submittedName>
</protein>
<dbReference type="AlphaFoldDB" id="A0A9P6PMD9"/>
<name>A0A9P6PMD9_9FUNG</name>
<gene>
    <name evidence="1" type="ORF">BG011_000113</name>
</gene>
<sequence>MNIPLGAITRIVRFKEKFKQRFDNGLAEDLRDDMVWRYMKTALKKTDQGSGFNNLIDAKKERLRDWKAVQEVFDEVFTMKELAAEIAKVFFSIKQSKSTPLAECSKKV</sequence>
<evidence type="ECO:0000313" key="1">
    <source>
        <dbReference type="EMBL" id="KAG0248400.1"/>
    </source>
</evidence>
<dbReference type="EMBL" id="JAAAJA010001009">
    <property type="protein sequence ID" value="KAG0248400.1"/>
    <property type="molecule type" value="Genomic_DNA"/>
</dbReference>
<proteinExistence type="predicted"/>
<dbReference type="Proteomes" id="UP000726737">
    <property type="component" value="Unassembled WGS sequence"/>
</dbReference>